<dbReference type="Gene3D" id="3.40.50.1820">
    <property type="entry name" value="alpha/beta hydrolase"/>
    <property type="match status" value="1"/>
</dbReference>
<proteinExistence type="predicted"/>
<dbReference type="InterPro" id="IPR006311">
    <property type="entry name" value="TAT_signal"/>
</dbReference>
<feature type="domain" description="BD-FAE-like" evidence="4">
    <location>
        <begin position="92"/>
        <end position="187"/>
    </location>
</feature>
<evidence type="ECO:0000313" key="6">
    <source>
        <dbReference type="Proteomes" id="UP000886752"/>
    </source>
</evidence>
<keyword evidence="2" id="KW-0408">Iron</keyword>
<dbReference type="EMBL" id="DXHV01000053">
    <property type="protein sequence ID" value="HIW00522.1"/>
    <property type="molecule type" value="Genomic_DNA"/>
</dbReference>
<reference evidence="5" key="2">
    <citation type="submission" date="2021-04" db="EMBL/GenBank/DDBJ databases">
        <authorList>
            <person name="Gilroy R."/>
        </authorList>
    </citation>
    <scope>NUCLEOTIDE SEQUENCE</scope>
    <source>
        <strain evidence="5">ChiHecec2B26-446</strain>
    </source>
</reference>
<dbReference type="InterPro" id="IPR050300">
    <property type="entry name" value="GDXG_lipolytic_enzyme"/>
</dbReference>
<dbReference type="AlphaFoldDB" id="A0A9D1PVK6"/>
<evidence type="ECO:0000313" key="5">
    <source>
        <dbReference type="EMBL" id="HIW00522.1"/>
    </source>
</evidence>
<accession>A0A9D1PVK6</accession>
<dbReference type="Pfam" id="PF20434">
    <property type="entry name" value="BD-FAE"/>
    <property type="match status" value="1"/>
</dbReference>
<dbReference type="PROSITE" id="PS51318">
    <property type="entry name" value="TAT"/>
    <property type="match status" value="1"/>
</dbReference>
<sequence length="313" mass="34273">MDRRAFLKAGSLAAAGLAGTTMAHAAEPEVWMNMTQKELDAAYTQSVYAANWAQVSRRYALTSAWTRRLLGEPERIPYGRQMVEALDLFRAGEGRAPVHIFIHGGAWKSGTARDYSFVAAPFVQAGIACVLPDFSSVEDADGDLGYLAGQLRRLVRFVYASADSLGLDRDRLYISGHSSGAHLTAVLLATDWTQYGLPATVLKGGMCCSGMYNLKPVRLSCRSSYVHITDEIEEALSPQRHVDRLNAPLLLVRGSLETPEFIRQTDDFARACRAGGRSVQTLVLEEYNHFEVLEPLGNPCSELARATLKLMGG</sequence>
<evidence type="ECO:0000259" key="4">
    <source>
        <dbReference type="Pfam" id="PF20434"/>
    </source>
</evidence>
<keyword evidence="2" id="KW-0479">Metal-binding</keyword>
<protein>
    <recommendedName>
        <fullName evidence="4">BD-FAE-like domain-containing protein</fullName>
    </recommendedName>
</protein>
<dbReference type="PANTHER" id="PTHR48081:SF33">
    <property type="entry name" value="KYNURENINE FORMAMIDASE"/>
    <property type="match status" value="1"/>
</dbReference>
<dbReference type="PANTHER" id="PTHR48081">
    <property type="entry name" value="AB HYDROLASE SUPERFAMILY PROTEIN C4A8.06C"/>
    <property type="match status" value="1"/>
</dbReference>
<comment type="caution">
    <text evidence="5">The sequence shown here is derived from an EMBL/GenBank/DDBJ whole genome shotgun (WGS) entry which is preliminary data.</text>
</comment>
<keyword evidence="1" id="KW-0378">Hydrolase</keyword>
<dbReference type="InterPro" id="IPR029058">
    <property type="entry name" value="AB_hydrolase_fold"/>
</dbReference>
<dbReference type="GO" id="GO:0051536">
    <property type="term" value="F:iron-sulfur cluster binding"/>
    <property type="evidence" value="ECO:0007669"/>
    <property type="project" value="UniProtKB-KW"/>
</dbReference>
<organism evidence="5 6">
    <name type="scientific">Candidatus Desulfovibrio intestinipullorum</name>
    <dbReference type="NCBI Taxonomy" id="2838536"/>
    <lineage>
        <taxon>Bacteria</taxon>
        <taxon>Pseudomonadati</taxon>
        <taxon>Thermodesulfobacteriota</taxon>
        <taxon>Desulfovibrionia</taxon>
        <taxon>Desulfovibrionales</taxon>
        <taxon>Desulfovibrionaceae</taxon>
        <taxon>Desulfovibrio</taxon>
    </lineage>
</organism>
<feature type="signal peptide" evidence="3">
    <location>
        <begin position="1"/>
        <end position="25"/>
    </location>
</feature>
<gene>
    <name evidence="5" type="ORF">H9894_04960</name>
</gene>
<reference evidence="5" key="1">
    <citation type="journal article" date="2021" name="PeerJ">
        <title>Extensive microbial diversity within the chicken gut microbiome revealed by metagenomics and culture.</title>
        <authorList>
            <person name="Gilroy R."/>
            <person name="Ravi A."/>
            <person name="Getino M."/>
            <person name="Pursley I."/>
            <person name="Horton D.L."/>
            <person name="Alikhan N.F."/>
            <person name="Baker D."/>
            <person name="Gharbi K."/>
            <person name="Hall N."/>
            <person name="Watson M."/>
            <person name="Adriaenssens E.M."/>
            <person name="Foster-Nyarko E."/>
            <person name="Jarju S."/>
            <person name="Secka A."/>
            <person name="Antonio M."/>
            <person name="Oren A."/>
            <person name="Chaudhuri R.R."/>
            <person name="La Ragione R."/>
            <person name="Hildebrand F."/>
            <person name="Pallen M.J."/>
        </authorList>
    </citation>
    <scope>NUCLEOTIDE SEQUENCE</scope>
    <source>
        <strain evidence="5">ChiHecec2B26-446</strain>
    </source>
</reference>
<keyword evidence="2" id="KW-0411">Iron-sulfur</keyword>
<dbReference type="Proteomes" id="UP000886752">
    <property type="component" value="Unassembled WGS sequence"/>
</dbReference>
<feature type="chain" id="PRO_5038439657" description="BD-FAE-like domain-containing protein" evidence="3">
    <location>
        <begin position="26"/>
        <end position="313"/>
    </location>
</feature>
<evidence type="ECO:0000256" key="3">
    <source>
        <dbReference type="SAM" id="SignalP"/>
    </source>
</evidence>
<keyword evidence="3" id="KW-0732">Signal</keyword>
<evidence type="ECO:0000256" key="2">
    <source>
        <dbReference type="ARBA" id="ARBA00023014"/>
    </source>
</evidence>
<dbReference type="SUPFAM" id="SSF53474">
    <property type="entry name" value="alpha/beta-Hydrolases"/>
    <property type="match status" value="1"/>
</dbReference>
<evidence type="ECO:0000256" key="1">
    <source>
        <dbReference type="ARBA" id="ARBA00022801"/>
    </source>
</evidence>
<dbReference type="GO" id="GO:0016787">
    <property type="term" value="F:hydrolase activity"/>
    <property type="evidence" value="ECO:0007669"/>
    <property type="project" value="UniProtKB-KW"/>
</dbReference>
<name>A0A9D1PVK6_9BACT</name>
<dbReference type="InterPro" id="IPR049492">
    <property type="entry name" value="BD-FAE-like_dom"/>
</dbReference>